<evidence type="ECO:0000256" key="1">
    <source>
        <dbReference type="SAM" id="Phobius"/>
    </source>
</evidence>
<feature type="transmembrane region" description="Helical" evidence="1">
    <location>
        <begin position="110"/>
        <end position="127"/>
    </location>
</feature>
<dbReference type="OrthoDB" id="764994at2"/>
<evidence type="ECO:0000313" key="3">
    <source>
        <dbReference type="Proteomes" id="UP000291485"/>
    </source>
</evidence>
<keyword evidence="1" id="KW-0812">Transmembrane</keyword>
<accession>A0A4R0NIW9</accession>
<organism evidence="2 3">
    <name type="scientific">Pedobacter frigidisoli</name>
    <dbReference type="NCBI Taxonomy" id="2530455"/>
    <lineage>
        <taxon>Bacteria</taxon>
        <taxon>Pseudomonadati</taxon>
        <taxon>Bacteroidota</taxon>
        <taxon>Sphingobacteriia</taxon>
        <taxon>Sphingobacteriales</taxon>
        <taxon>Sphingobacteriaceae</taxon>
        <taxon>Pedobacter</taxon>
    </lineage>
</organism>
<proteinExistence type="predicted"/>
<keyword evidence="1" id="KW-0472">Membrane</keyword>
<name>A0A4R0NIW9_9SPHI</name>
<feature type="transmembrane region" description="Helical" evidence="1">
    <location>
        <begin position="27"/>
        <end position="47"/>
    </location>
</feature>
<keyword evidence="1" id="KW-1133">Transmembrane helix</keyword>
<dbReference type="AlphaFoldDB" id="A0A4R0NIW9"/>
<feature type="transmembrane region" description="Helical" evidence="1">
    <location>
        <begin position="59"/>
        <end position="79"/>
    </location>
</feature>
<keyword evidence="3" id="KW-1185">Reference proteome</keyword>
<feature type="transmembrane region" description="Helical" evidence="1">
    <location>
        <begin position="139"/>
        <end position="161"/>
    </location>
</feature>
<reference evidence="2 3" key="1">
    <citation type="submission" date="2019-02" db="EMBL/GenBank/DDBJ databases">
        <title>Pedobacter sp. RP-3-11 sp. nov., isolated from Arctic soil.</title>
        <authorList>
            <person name="Dahal R.H."/>
        </authorList>
    </citation>
    <scope>NUCLEOTIDE SEQUENCE [LARGE SCALE GENOMIC DNA]</scope>
    <source>
        <strain evidence="2 3">RP-3-11</strain>
    </source>
</reference>
<gene>
    <name evidence="2" type="ORF">EZ449_20510</name>
</gene>
<sequence length="235" mass="26815">MSKNANKPLITENPNISENRIENYSPMVFHLVIIVIILISCFTPGILSAEKIGILVADGIFQFVSTVLIVIIGLINPFVSFSPETRLKIEQLASVPKGEWLNWFLKNRNWQLIKALFCILIVAYFIYNKYLVIPNFNQGTISSIAIILILFFVFGNIIQLIKNPVLFKQKTIFRMSMLFRSFKLSFFISIGLILVIFITSALLKLNIDKMVNVQGIVLLVYNVVMAYNEYKILNA</sequence>
<comment type="caution">
    <text evidence="2">The sequence shown here is derived from an EMBL/GenBank/DDBJ whole genome shotgun (WGS) entry which is preliminary data.</text>
</comment>
<protein>
    <submittedName>
        <fullName evidence="2">Uncharacterized protein</fullName>
    </submittedName>
</protein>
<dbReference type="EMBL" id="SJSN01000022">
    <property type="protein sequence ID" value="TCD00630.1"/>
    <property type="molecule type" value="Genomic_DNA"/>
</dbReference>
<dbReference type="Proteomes" id="UP000291485">
    <property type="component" value="Unassembled WGS sequence"/>
</dbReference>
<dbReference type="RefSeq" id="WP_131562446.1">
    <property type="nucleotide sequence ID" value="NZ_SJSN01000022.1"/>
</dbReference>
<feature type="transmembrane region" description="Helical" evidence="1">
    <location>
        <begin position="182"/>
        <end position="203"/>
    </location>
</feature>
<evidence type="ECO:0000313" key="2">
    <source>
        <dbReference type="EMBL" id="TCD00630.1"/>
    </source>
</evidence>
<feature type="transmembrane region" description="Helical" evidence="1">
    <location>
        <begin position="209"/>
        <end position="227"/>
    </location>
</feature>